<protein>
    <recommendedName>
        <fullName evidence="4">Glycerophosphoryl diester phosphodiesterase membrane domain-containing protein</fullName>
    </recommendedName>
</protein>
<dbReference type="Proteomes" id="UP000244880">
    <property type="component" value="Unassembled WGS sequence"/>
</dbReference>
<sequence length="247" mass="27085">MTNILTLLRDSWRLVSQNFTKTASLCALPILLIVLSGAVLFGTQHLLPKATFLAISPIPKIISWGIYFIAVVLLAVRWHRYALLGTASTKINTTSAFAPFKKYALNSVIFFVIVLFSALAVMAIWAIVFTLTGTTESIVRSPVQMLLPVLMYLVAIWIGLRISLILPAASLEKKMSIKDSWAATATIKWAAFAAYLIIFIAFTLIGILLNEAIGEIGKSFVAFAQTLFSLSLIRVIYAKLVQNDTAA</sequence>
<feature type="transmembrane region" description="Helical" evidence="1">
    <location>
        <begin position="21"/>
        <end position="41"/>
    </location>
</feature>
<keyword evidence="3" id="KW-1185">Reference proteome</keyword>
<evidence type="ECO:0008006" key="4">
    <source>
        <dbReference type="Google" id="ProtNLM"/>
    </source>
</evidence>
<keyword evidence="1" id="KW-1133">Transmembrane helix</keyword>
<keyword evidence="1" id="KW-0472">Membrane</keyword>
<dbReference type="EMBL" id="OMOR01000001">
    <property type="protein sequence ID" value="SPH21841.1"/>
    <property type="molecule type" value="Genomic_DNA"/>
</dbReference>
<evidence type="ECO:0000256" key="1">
    <source>
        <dbReference type="SAM" id="Phobius"/>
    </source>
</evidence>
<feature type="transmembrane region" description="Helical" evidence="1">
    <location>
        <begin position="220"/>
        <end position="237"/>
    </location>
</feature>
<evidence type="ECO:0000313" key="3">
    <source>
        <dbReference type="Proteomes" id="UP000244880"/>
    </source>
</evidence>
<gene>
    <name evidence="2" type="ORF">ASD8599_02590</name>
</gene>
<reference evidence="2 3" key="1">
    <citation type="submission" date="2018-03" db="EMBL/GenBank/DDBJ databases">
        <authorList>
            <person name="Keele B.F."/>
        </authorList>
    </citation>
    <scope>NUCLEOTIDE SEQUENCE [LARGE SCALE GENOMIC DNA]</scope>
    <source>
        <strain evidence="2 3">CECT 8599</strain>
    </source>
</reference>
<organism evidence="2 3">
    <name type="scientific">Ascidiaceihabitans donghaensis</name>
    <dbReference type="NCBI Taxonomy" id="1510460"/>
    <lineage>
        <taxon>Bacteria</taxon>
        <taxon>Pseudomonadati</taxon>
        <taxon>Pseudomonadota</taxon>
        <taxon>Alphaproteobacteria</taxon>
        <taxon>Rhodobacterales</taxon>
        <taxon>Paracoccaceae</taxon>
        <taxon>Ascidiaceihabitans</taxon>
    </lineage>
</organism>
<proteinExistence type="predicted"/>
<evidence type="ECO:0000313" key="2">
    <source>
        <dbReference type="EMBL" id="SPH21841.1"/>
    </source>
</evidence>
<name>A0A2R8BFK1_9RHOB</name>
<feature type="transmembrane region" description="Helical" evidence="1">
    <location>
        <begin position="189"/>
        <end position="208"/>
    </location>
</feature>
<accession>A0A2R8BFK1</accession>
<dbReference type="RefSeq" id="WP_108828875.1">
    <property type="nucleotide sequence ID" value="NZ_OMOR01000001.1"/>
</dbReference>
<feature type="transmembrane region" description="Helical" evidence="1">
    <location>
        <begin position="103"/>
        <end position="129"/>
    </location>
</feature>
<keyword evidence="1" id="KW-0812">Transmembrane</keyword>
<feature type="transmembrane region" description="Helical" evidence="1">
    <location>
        <begin position="149"/>
        <end position="169"/>
    </location>
</feature>
<feature type="transmembrane region" description="Helical" evidence="1">
    <location>
        <begin position="61"/>
        <end position="82"/>
    </location>
</feature>
<dbReference type="AlphaFoldDB" id="A0A2R8BFK1"/>